<name>A0ABY4BTL6_9FLAO</name>
<evidence type="ECO:0000256" key="1">
    <source>
        <dbReference type="ARBA" id="ARBA00022729"/>
    </source>
</evidence>
<accession>A0ABY4BTL6</accession>
<dbReference type="InterPro" id="IPR013783">
    <property type="entry name" value="Ig-like_fold"/>
</dbReference>
<protein>
    <submittedName>
        <fullName evidence="2">T9SS type A sorting domain-containing protein</fullName>
    </submittedName>
</protein>
<sequence>MKEFQQLQNKFAISSILTRKTIFFVFLLVSFFTFAQSAGDFRTKVPQSASQNWITVSAWETFNGTSWVPATQYPGQTSGNYKVTVSAQTSIFTSLPTISIGTLVIEGFLQIDADLTLPTTSVLQINAGTLYLNGKKRQVRLAANTKIEITGYTGTNGIQSSDCNNNVAVFIGSVKYAACTGSGNTTVGDFSTINENGGSLKAEPLATPNAICSGESVNITATANTVTDLTYKWQVVSAPPGYSLPSGNSTAQFLGTMVLTLPGTYTFRYTVSKNSTSVSGDVTIQVYAKPDAGTISGVNLCSKYGNNTVTLTGHTGNIVKWQSSPTSDFSSGVVDIAETASQIHIGSLQQNLFYRALIANGTCSVFSPVAAVTVSATAFEGNQWSNGLPDITKRIVIYNDYSFSGDVQGCALEVVSGAKVTVPGNSSLTLDGEIEVISGTFTVDSDAGLIQKNDNAQNTGNITVKRQSRMKRLDYTLWGAPVAQQNLFGFSPQTLTNRFYLYNETDDTFNTNGLTSSTVFVPGKGYVVRSPNNFPSTYSETSSANLFTGVFTGKPNNGAYSVTLQKLGQGFNLVGNPYPSNIDFDQLYQQNSAAIESTAYFWTYVNSADPNGNYVANNYAQYVGGTGNPATNGTQVPTNIIKTGQGFFVLAKTDGAVLHFNNNIRTERKTGIFFNVAHRGVSAAKDRFWLKLTSPLGNSNSLAIVYTEGAKDQFDAEYDGKLRIIGSDSFYSVVDEHKLAIQGRSYPLKQDDKVQIGFVAYQDGIHTVSLAGKEGIFNDGNPVYLHDKVTGVYKNLQEGDYQFSAEKGSNDTRFEIVYLDKNVLSVNPGAREDIIIYKDGADVVVKSSEKIVEVQLYDLSGKLVYRSNANGNELRVENRSAPGVFILKVFQKGKITVKKVRN</sequence>
<organism evidence="2 3">
    <name type="scientific">Chryseobacterium suipulveris</name>
    <dbReference type="NCBI Taxonomy" id="2929800"/>
    <lineage>
        <taxon>Bacteria</taxon>
        <taxon>Pseudomonadati</taxon>
        <taxon>Bacteroidota</taxon>
        <taxon>Flavobacteriia</taxon>
        <taxon>Flavobacteriales</taxon>
        <taxon>Weeksellaceae</taxon>
        <taxon>Chryseobacterium group</taxon>
        <taxon>Chryseobacterium</taxon>
    </lineage>
</organism>
<dbReference type="Gene3D" id="2.60.40.10">
    <property type="entry name" value="Immunoglobulins"/>
    <property type="match status" value="1"/>
</dbReference>
<dbReference type="RefSeq" id="WP_243550347.1">
    <property type="nucleotide sequence ID" value="NZ_CP094532.1"/>
</dbReference>
<dbReference type="NCBIfam" id="TIGR04183">
    <property type="entry name" value="Por_Secre_tail"/>
    <property type="match status" value="1"/>
</dbReference>
<proteinExistence type="predicted"/>
<reference evidence="2 3" key="1">
    <citation type="submission" date="2022-03" db="EMBL/GenBank/DDBJ databases">
        <title>Chryseobacterium sp. isolated from particulate matters in swine house.</title>
        <authorList>
            <person name="Won M."/>
            <person name="Kim S.-J."/>
            <person name="Kwon S.-W."/>
        </authorList>
    </citation>
    <scope>NUCLEOTIDE SEQUENCE [LARGE SCALE GENOMIC DNA]</scope>
    <source>
        <strain evidence="2 3">SC2-2</strain>
    </source>
</reference>
<evidence type="ECO:0000313" key="3">
    <source>
        <dbReference type="Proteomes" id="UP000831460"/>
    </source>
</evidence>
<dbReference type="EMBL" id="CP094532">
    <property type="protein sequence ID" value="UOE41537.1"/>
    <property type="molecule type" value="Genomic_DNA"/>
</dbReference>
<keyword evidence="3" id="KW-1185">Reference proteome</keyword>
<keyword evidence="1" id="KW-0732">Signal</keyword>
<dbReference type="Proteomes" id="UP000831460">
    <property type="component" value="Chromosome"/>
</dbReference>
<gene>
    <name evidence="2" type="ORF">MTP09_02535</name>
</gene>
<evidence type="ECO:0000313" key="2">
    <source>
        <dbReference type="EMBL" id="UOE41537.1"/>
    </source>
</evidence>
<dbReference type="InterPro" id="IPR026444">
    <property type="entry name" value="Secre_tail"/>
</dbReference>